<dbReference type="SUPFAM" id="SSF52058">
    <property type="entry name" value="L domain-like"/>
    <property type="match status" value="1"/>
</dbReference>
<protein>
    <recommendedName>
        <fullName evidence="3">Disease resistance protein At3g14460</fullName>
    </recommendedName>
</protein>
<evidence type="ECO:0000313" key="1">
    <source>
        <dbReference type="EMBL" id="KAH7515343.1"/>
    </source>
</evidence>
<sequence>MNVDWPRSLPRLTELRIFGKVLVPSLPSTPAIRKVELGKCEKLQLQELPQTVEWFTIGGSHGIELFTDILRKSQTRHHLQHLGIHNCSSLVTFPTACLPTTLKELVLYFCEKLEFPMHHSLKTSSIQKVFIINSFGCSGSLKFFPLDFIPNLKDLVIKGCKNLESLTISDGQLCQNLTTLTIGGLNFISFPKGGLPAPNLISFGVKGCKKLKMLPEQMHNLLPSL</sequence>
<evidence type="ECO:0000313" key="2">
    <source>
        <dbReference type="Proteomes" id="UP000813462"/>
    </source>
</evidence>
<accession>A0A978UKJ1</accession>
<dbReference type="Proteomes" id="UP000813462">
    <property type="component" value="Unassembled WGS sequence"/>
</dbReference>
<reference evidence="1" key="1">
    <citation type="journal article" date="2021" name="Front. Plant Sci.">
        <title>Chromosome-Scale Genome Assembly for Chinese Sour Jujube and Insights Into Its Genome Evolution and Domestication Signature.</title>
        <authorList>
            <person name="Shen L.-Y."/>
            <person name="Luo H."/>
            <person name="Wang X.-L."/>
            <person name="Wang X.-M."/>
            <person name="Qiu X.-J."/>
            <person name="Liu H."/>
            <person name="Zhou S.-S."/>
            <person name="Jia K.-H."/>
            <person name="Nie S."/>
            <person name="Bao Y.-T."/>
            <person name="Zhang R.-G."/>
            <person name="Yun Q.-Z."/>
            <person name="Chai Y.-H."/>
            <person name="Lu J.-Y."/>
            <person name="Li Y."/>
            <person name="Zhao S.-W."/>
            <person name="Mao J.-F."/>
            <person name="Jia S.-G."/>
            <person name="Mao Y.-M."/>
        </authorList>
    </citation>
    <scope>NUCLEOTIDE SEQUENCE</scope>
    <source>
        <strain evidence="1">AT0</strain>
        <tissue evidence="1">Leaf</tissue>
    </source>
</reference>
<evidence type="ECO:0008006" key="3">
    <source>
        <dbReference type="Google" id="ProtNLM"/>
    </source>
</evidence>
<comment type="caution">
    <text evidence="1">The sequence shown here is derived from an EMBL/GenBank/DDBJ whole genome shotgun (WGS) entry which is preliminary data.</text>
</comment>
<dbReference type="EMBL" id="JAEACU010000010">
    <property type="protein sequence ID" value="KAH7515343.1"/>
    <property type="molecule type" value="Genomic_DNA"/>
</dbReference>
<proteinExistence type="predicted"/>
<dbReference type="InterPro" id="IPR032675">
    <property type="entry name" value="LRR_dom_sf"/>
</dbReference>
<dbReference type="AlphaFoldDB" id="A0A978UKJ1"/>
<name>A0A978UKJ1_ZIZJJ</name>
<organism evidence="1 2">
    <name type="scientific">Ziziphus jujuba var. spinosa</name>
    <dbReference type="NCBI Taxonomy" id="714518"/>
    <lineage>
        <taxon>Eukaryota</taxon>
        <taxon>Viridiplantae</taxon>
        <taxon>Streptophyta</taxon>
        <taxon>Embryophyta</taxon>
        <taxon>Tracheophyta</taxon>
        <taxon>Spermatophyta</taxon>
        <taxon>Magnoliopsida</taxon>
        <taxon>eudicotyledons</taxon>
        <taxon>Gunneridae</taxon>
        <taxon>Pentapetalae</taxon>
        <taxon>rosids</taxon>
        <taxon>fabids</taxon>
        <taxon>Rosales</taxon>
        <taxon>Rhamnaceae</taxon>
        <taxon>Paliureae</taxon>
        <taxon>Ziziphus</taxon>
    </lineage>
</organism>
<dbReference type="PANTHER" id="PTHR34630:SF34">
    <property type="entry name" value="OS11G0245800 PROTEIN"/>
    <property type="match status" value="1"/>
</dbReference>
<dbReference type="Gene3D" id="3.80.10.10">
    <property type="entry name" value="Ribonuclease Inhibitor"/>
    <property type="match status" value="1"/>
</dbReference>
<gene>
    <name evidence="1" type="ORF">FEM48_Zijuj10G0016500</name>
</gene>
<dbReference type="PANTHER" id="PTHR34630">
    <property type="entry name" value="OS11G0677101 PROTEIN"/>
    <property type="match status" value="1"/>
</dbReference>